<dbReference type="RefSeq" id="WP_224036832.1">
    <property type="nucleotide sequence ID" value="NZ_AP024849.1"/>
</dbReference>
<proteinExistence type="predicted"/>
<feature type="domain" description="Histidine kinase" evidence="7">
    <location>
        <begin position="419"/>
        <end position="638"/>
    </location>
</feature>
<evidence type="ECO:0000256" key="1">
    <source>
        <dbReference type="ARBA" id="ARBA00000085"/>
    </source>
</evidence>
<dbReference type="Pfam" id="PF00512">
    <property type="entry name" value="HisKA"/>
    <property type="match status" value="1"/>
</dbReference>
<evidence type="ECO:0000256" key="3">
    <source>
        <dbReference type="ARBA" id="ARBA00022553"/>
    </source>
</evidence>
<dbReference type="InterPro" id="IPR004358">
    <property type="entry name" value="Sig_transdc_His_kin-like_C"/>
</dbReference>
<evidence type="ECO:0000256" key="4">
    <source>
        <dbReference type="ARBA" id="ARBA00022777"/>
    </source>
</evidence>
<name>A0ABM7SZY3_9CLOT</name>
<evidence type="ECO:0000256" key="5">
    <source>
        <dbReference type="ARBA" id="ARBA00023012"/>
    </source>
</evidence>
<keyword evidence="4 8" id="KW-0418">Kinase</keyword>
<sequence length="638" mass="74773">MKENRKVLNKFFVNKYTDIYIFATSIFTYIILNFITNNCKINIPLMFRGYYIILSIVLFVLIEQVRKFYKQYISKIVIVFFSLMIFISAVGFIININEKDFLSQFTMIYIAVSKESILLIETFCCYALSEYYFKNKELKNQSYWIFILIITSLGIIYYFEMIINYIKIVYLIVEIPLIVKIILNMKKSIIPQKQENNILNSYIFSTIIILIANIYGFYNNSQETVNILIEIIYLINFRIIWNFIIIKVIREPYKTLSNSLIEKNKELDKLNHKIAVGNNQLEKSISLLKSKEYLYSTFFRFMPHPIIILNVDNDRILFVNKQFLKFAGISKTRDIINKKVKKYIEFMPDNMKNKDYNAIFYIGDTRKYIEAKFLKTYSDSTKKLILIKDNTSKVQIKEIRKEVENKKIEESIRTEFLSSISHDLKTPINVIYSAMQVEKIYIKKKDLEVLNKYNNICKQNCISLIKLTNNLIDNSKINSHYLVPRLKNINIVAVIEENVMSLIDYVKWNNIDLIFDTNTEECYLDIDHEFMDRIILNLVSNAVKFTPDGGKIYVIICDNNDKVNVSVKDSGSGIEQEFIYQAFNRYSVGEDIKTDSKSGTGIGLSVVKQLVELQGGNIEIKRNEDVGTTICMEFKKGE</sequence>
<dbReference type="InterPro" id="IPR036890">
    <property type="entry name" value="HATPase_C_sf"/>
</dbReference>
<feature type="transmembrane region" description="Helical" evidence="6">
    <location>
        <begin position="12"/>
        <end position="35"/>
    </location>
</feature>
<dbReference type="SMART" id="SM00387">
    <property type="entry name" value="HATPase_c"/>
    <property type="match status" value="1"/>
</dbReference>
<dbReference type="CDD" id="cd00082">
    <property type="entry name" value="HisKA"/>
    <property type="match status" value="1"/>
</dbReference>
<keyword evidence="4 8" id="KW-0808">Transferase</keyword>
<keyword evidence="9" id="KW-1185">Reference proteome</keyword>
<keyword evidence="6" id="KW-1133">Transmembrane helix</keyword>
<feature type="transmembrane region" description="Helical" evidence="6">
    <location>
        <begin position="165"/>
        <end position="185"/>
    </location>
</feature>
<dbReference type="SMART" id="SM00388">
    <property type="entry name" value="HisKA"/>
    <property type="match status" value="1"/>
</dbReference>
<dbReference type="Gene3D" id="3.30.450.20">
    <property type="entry name" value="PAS domain"/>
    <property type="match status" value="1"/>
</dbReference>
<dbReference type="Pfam" id="PF02518">
    <property type="entry name" value="HATPase_c"/>
    <property type="match status" value="1"/>
</dbReference>
<dbReference type="Gene3D" id="1.10.287.130">
    <property type="match status" value="1"/>
</dbReference>
<dbReference type="InterPro" id="IPR036097">
    <property type="entry name" value="HisK_dim/P_sf"/>
</dbReference>
<dbReference type="InterPro" id="IPR000014">
    <property type="entry name" value="PAS"/>
</dbReference>
<dbReference type="PANTHER" id="PTHR43547">
    <property type="entry name" value="TWO-COMPONENT HISTIDINE KINASE"/>
    <property type="match status" value="1"/>
</dbReference>
<feature type="transmembrane region" description="Helical" evidence="6">
    <location>
        <begin position="41"/>
        <end position="61"/>
    </location>
</feature>
<evidence type="ECO:0000259" key="7">
    <source>
        <dbReference type="PROSITE" id="PS50109"/>
    </source>
</evidence>
<comment type="catalytic activity">
    <reaction evidence="1">
        <text>ATP + protein L-histidine = ADP + protein N-phospho-L-histidine.</text>
        <dbReference type="EC" id="2.7.13.3"/>
    </reaction>
</comment>
<keyword evidence="6" id="KW-0812">Transmembrane</keyword>
<evidence type="ECO:0000256" key="2">
    <source>
        <dbReference type="ARBA" id="ARBA00012438"/>
    </source>
</evidence>
<feature type="transmembrane region" description="Helical" evidence="6">
    <location>
        <begin position="224"/>
        <end position="246"/>
    </location>
</feature>
<dbReference type="InterPro" id="IPR003594">
    <property type="entry name" value="HATPase_dom"/>
</dbReference>
<dbReference type="InterPro" id="IPR005467">
    <property type="entry name" value="His_kinase_dom"/>
</dbReference>
<evidence type="ECO:0000256" key="6">
    <source>
        <dbReference type="SAM" id="Phobius"/>
    </source>
</evidence>
<dbReference type="Proteomes" id="UP000824633">
    <property type="component" value="Chromosome"/>
</dbReference>
<protein>
    <recommendedName>
        <fullName evidence="2">histidine kinase</fullName>
        <ecNumber evidence="2">2.7.13.3</ecNumber>
    </recommendedName>
</protein>
<dbReference type="Pfam" id="PF13188">
    <property type="entry name" value="PAS_8"/>
    <property type="match status" value="1"/>
</dbReference>
<keyword evidence="5" id="KW-0902">Two-component regulatory system</keyword>
<dbReference type="PROSITE" id="PS50109">
    <property type="entry name" value="HIS_KIN"/>
    <property type="match status" value="1"/>
</dbReference>
<evidence type="ECO:0000313" key="8">
    <source>
        <dbReference type="EMBL" id="BCZ45214.1"/>
    </source>
</evidence>
<evidence type="ECO:0000313" key="9">
    <source>
        <dbReference type="Proteomes" id="UP000824633"/>
    </source>
</evidence>
<dbReference type="EMBL" id="AP024849">
    <property type="protein sequence ID" value="BCZ45214.1"/>
    <property type="molecule type" value="Genomic_DNA"/>
</dbReference>
<keyword evidence="6" id="KW-0472">Membrane</keyword>
<dbReference type="InterPro" id="IPR003661">
    <property type="entry name" value="HisK_dim/P_dom"/>
</dbReference>
<dbReference type="SUPFAM" id="SSF55874">
    <property type="entry name" value="ATPase domain of HSP90 chaperone/DNA topoisomerase II/histidine kinase"/>
    <property type="match status" value="1"/>
</dbReference>
<dbReference type="SUPFAM" id="SSF47384">
    <property type="entry name" value="Homodimeric domain of signal transducing histidine kinase"/>
    <property type="match status" value="1"/>
</dbReference>
<reference evidence="9" key="1">
    <citation type="submission" date="2021-07" db="EMBL/GenBank/DDBJ databases">
        <title>Complete genome sequencing of a Clostridium isolate.</title>
        <authorList>
            <person name="Ueki A."/>
            <person name="Tonouchi A."/>
        </authorList>
    </citation>
    <scope>NUCLEOTIDE SEQUENCE [LARGE SCALE GENOMIC DNA]</scope>
    <source>
        <strain evidence="9">C5S11</strain>
    </source>
</reference>
<dbReference type="PANTHER" id="PTHR43547:SF2">
    <property type="entry name" value="HYBRID SIGNAL TRANSDUCTION HISTIDINE KINASE C"/>
    <property type="match status" value="1"/>
</dbReference>
<feature type="transmembrane region" description="Helical" evidence="6">
    <location>
        <begin position="141"/>
        <end position="159"/>
    </location>
</feature>
<organism evidence="8 9">
    <name type="scientific">Clostridium gelidum</name>
    <dbReference type="NCBI Taxonomy" id="704125"/>
    <lineage>
        <taxon>Bacteria</taxon>
        <taxon>Bacillati</taxon>
        <taxon>Bacillota</taxon>
        <taxon>Clostridia</taxon>
        <taxon>Eubacteriales</taxon>
        <taxon>Clostridiaceae</taxon>
        <taxon>Clostridium</taxon>
    </lineage>
</organism>
<accession>A0ABM7SZY3</accession>
<dbReference type="GO" id="GO:0016301">
    <property type="term" value="F:kinase activity"/>
    <property type="evidence" value="ECO:0007669"/>
    <property type="project" value="UniProtKB-KW"/>
</dbReference>
<dbReference type="EC" id="2.7.13.3" evidence="2"/>
<keyword evidence="3" id="KW-0597">Phosphoprotein</keyword>
<feature type="transmembrane region" description="Helical" evidence="6">
    <location>
        <begin position="73"/>
        <end position="94"/>
    </location>
</feature>
<gene>
    <name evidence="8" type="ORF">psyc5s11_12810</name>
</gene>
<feature type="transmembrane region" description="Helical" evidence="6">
    <location>
        <begin position="106"/>
        <end position="129"/>
    </location>
</feature>
<dbReference type="Gene3D" id="3.30.565.10">
    <property type="entry name" value="Histidine kinase-like ATPase, C-terminal domain"/>
    <property type="match status" value="1"/>
</dbReference>
<dbReference type="PRINTS" id="PR00344">
    <property type="entry name" value="BCTRLSENSOR"/>
</dbReference>
<feature type="transmembrane region" description="Helical" evidence="6">
    <location>
        <begin position="197"/>
        <end position="218"/>
    </location>
</feature>